<name>A0A7X9RW11_9BACT</name>
<keyword evidence="2" id="KW-0812">Transmembrane</keyword>
<dbReference type="InterPro" id="IPR016032">
    <property type="entry name" value="Sig_transdc_resp-reg_C-effctor"/>
</dbReference>
<keyword evidence="1" id="KW-0175">Coiled coil</keyword>
<keyword evidence="4" id="KW-1185">Reference proteome</keyword>
<dbReference type="RefSeq" id="WP_169657951.1">
    <property type="nucleotide sequence ID" value="NZ_JABANE010000046.1"/>
</dbReference>
<dbReference type="InterPro" id="IPR036388">
    <property type="entry name" value="WH-like_DNA-bd_sf"/>
</dbReference>
<dbReference type="SUPFAM" id="SSF46894">
    <property type="entry name" value="C-terminal effector domain of the bipartite response regulators"/>
    <property type="match status" value="1"/>
</dbReference>
<evidence type="ECO:0000313" key="3">
    <source>
        <dbReference type="EMBL" id="NME69684.1"/>
    </source>
</evidence>
<dbReference type="Gene3D" id="1.10.10.10">
    <property type="entry name" value="Winged helix-like DNA-binding domain superfamily/Winged helix DNA-binding domain"/>
    <property type="match status" value="1"/>
</dbReference>
<dbReference type="Pfam" id="PF13181">
    <property type="entry name" value="TPR_8"/>
    <property type="match status" value="2"/>
</dbReference>
<evidence type="ECO:0000313" key="4">
    <source>
        <dbReference type="Proteomes" id="UP000576082"/>
    </source>
</evidence>
<dbReference type="GO" id="GO:0006355">
    <property type="term" value="P:regulation of DNA-templated transcription"/>
    <property type="evidence" value="ECO:0007669"/>
    <property type="project" value="InterPro"/>
</dbReference>
<dbReference type="Gene3D" id="1.25.40.10">
    <property type="entry name" value="Tetratricopeptide repeat domain"/>
    <property type="match status" value="2"/>
</dbReference>
<sequence length="561" mass="65940">MTRQILLILFTILIGKISIFGGVFQNNNSSPLKDGNKNEGVQEKLSVNFTQKIYQEAEALKFLQPDSAISLYQYAISESIKTQDSVLWVKSLTSLSYLYAHNGSFGHAYDGYWSALSLANQLEDDLLRVHIYNGLGWLYSFYERNKLSNEYFDQAISILKQNKSIDRYILVDNYYAKATIARKSGDIEQARAYLDTCILEKKNIIEVNQERNDNSFIEAEYVYLLYEDEEYNKALERLLPLDNFFTRYQHSYLVIFHYFIGNVYKKKGQLKESEKYYHSALQAGTQHKSHSDLLPIINNELSKVKLQMGKTKEAYEYLLKSKQLNEKQYGSRSNTNKKFLEIKDQYRKEQEHQQEVLREQELERLKQESKINYLRNIIFYITITALVLVVFFVYRNLRNKYKADKKFFIEKQKMEEEKIKEVLEIKNKELTASVLQIIQHEETLADIKKELTELKKDPDANQINKLSKKINLNTNNNWKEFEARFVEVNGNFYKELHEKFPKLTQGDQKICALIKLNFDSKGMAKLLGISTESVHTTRYRLRKKLGLSRQDNLEEFISNIG</sequence>
<dbReference type="InterPro" id="IPR011990">
    <property type="entry name" value="TPR-like_helical_dom_sf"/>
</dbReference>
<dbReference type="InterPro" id="IPR019734">
    <property type="entry name" value="TPR_rpt"/>
</dbReference>
<dbReference type="AlphaFoldDB" id="A0A7X9RW11"/>
<evidence type="ECO:0000256" key="2">
    <source>
        <dbReference type="SAM" id="Phobius"/>
    </source>
</evidence>
<protein>
    <recommendedName>
        <fullName evidence="5">HTH luxR-type domain-containing protein</fullName>
    </recommendedName>
</protein>
<organism evidence="3 4">
    <name type="scientific">Flammeovirga aprica JL-4</name>
    <dbReference type="NCBI Taxonomy" id="694437"/>
    <lineage>
        <taxon>Bacteria</taxon>
        <taxon>Pseudomonadati</taxon>
        <taxon>Bacteroidota</taxon>
        <taxon>Cytophagia</taxon>
        <taxon>Cytophagales</taxon>
        <taxon>Flammeovirgaceae</taxon>
        <taxon>Flammeovirga</taxon>
    </lineage>
</organism>
<comment type="caution">
    <text evidence="3">The sequence shown here is derived from an EMBL/GenBank/DDBJ whole genome shotgun (WGS) entry which is preliminary data.</text>
</comment>
<keyword evidence="2" id="KW-0472">Membrane</keyword>
<keyword evidence="2" id="KW-1133">Transmembrane helix</keyword>
<evidence type="ECO:0008006" key="5">
    <source>
        <dbReference type="Google" id="ProtNLM"/>
    </source>
</evidence>
<dbReference type="SUPFAM" id="SSF48452">
    <property type="entry name" value="TPR-like"/>
    <property type="match status" value="2"/>
</dbReference>
<dbReference type="SMART" id="SM00028">
    <property type="entry name" value="TPR"/>
    <property type="match status" value="5"/>
</dbReference>
<proteinExistence type="predicted"/>
<dbReference type="EMBL" id="JABANE010000046">
    <property type="protein sequence ID" value="NME69684.1"/>
    <property type="molecule type" value="Genomic_DNA"/>
</dbReference>
<accession>A0A7X9RW11</accession>
<feature type="transmembrane region" description="Helical" evidence="2">
    <location>
        <begin position="377"/>
        <end position="397"/>
    </location>
</feature>
<feature type="coiled-coil region" evidence="1">
    <location>
        <begin position="409"/>
        <end position="457"/>
    </location>
</feature>
<evidence type="ECO:0000256" key="1">
    <source>
        <dbReference type="SAM" id="Coils"/>
    </source>
</evidence>
<dbReference type="GO" id="GO:0003677">
    <property type="term" value="F:DNA binding"/>
    <property type="evidence" value="ECO:0007669"/>
    <property type="project" value="InterPro"/>
</dbReference>
<gene>
    <name evidence="3" type="ORF">HHU12_17040</name>
</gene>
<reference evidence="3 4" key="1">
    <citation type="submission" date="2020-04" db="EMBL/GenBank/DDBJ databases">
        <title>Flammeovirga sp. SR4, a novel species isolated from seawater.</title>
        <authorList>
            <person name="Wang X."/>
        </authorList>
    </citation>
    <scope>NUCLEOTIDE SEQUENCE [LARGE SCALE GENOMIC DNA]</scope>
    <source>
        <strain evidence="3 4">ATCC 23126</strain>
    </source>
</reference>
<dbReference type="Proteomes" id="UP000576082">
    <property type="component" value="Unassembled WGS sequence"/>
</dbReference>